<comment type="similarity">
    <text evidence="2">Belongs to the thiolase-like superfamily. HMG-CoA synthase family.</text>
</comment>
<dbReference type="InterPro" id="IPR016039">
    <property type="entry name" value="Thiolase-like"/>
</dbReference>
<evidence type="ECO:0000259" key="3">
    <source>
        <dbReference type="Pfam" id="PF01154"/>
    </source>
</evidence>
<keyword evidence="6" id="KW-1185">Reference proteome</keyword>
<dbReference type="GO" id="GO:0006084">
    <property type="term" value="P:acetyl-CoA metabolic process"/>
    <property type="evidence" value="ECO:0007669"/>
    <property type="project" value="InterPro"/>
</dbReference>
<sequence length="641" mass="69988">MKIGIDDIGLSVPQHFFALEELAERHGIDPQKYLVGIGQEFMAVPAPDEDIVTLAANAALPLLDDASRASIATVILATESGIDQSKAAGLFVHSLLGLRADCRVVEFKQACYGATAGLQMARALVAQRPHEKVLVIATDIARYEQNSEGECTQGAGAVAMIVAENPRLLELHPHQGRYSLDVSDFWRPNLRSTALVDGKLSIEVYLESLRNAWQSYRADGGLGLEDMSFLCFHQPFTKMAKKAFSVFEAIEPEAAKALGEKAYSTSQLYGKAIGNCYTASLYIALLSLLDNSDEDLTGRNIGLFSYGSGSVGEFFSATVVPGYQAHSRRKAHARMLASRTRLGHEQYSTWFYGDNHPAVADYSTPYVTGGAFRYGDGELTTMSDVLLSWPQPAVACLTLNRPHAGNALDEALLGALHEQLQALAEHPGLRALVLDGAGEHLCTGADLEWMRRSREFDHARNLEDASLLANVLQRLDDFPVPVLMLARGAVFGGALGLLCCADHVLAAEDARFCFSEARLGLAPALISPYVVRAMGVRQARRYMLSAEVFGAEDALRLQLVHRLVPAAELEQARDRWLATLLQTGPQASREIKQMLARLAGRDHLLDEQGCNLQLIARLRTSSEGQHGLAAFFERSRPDWAQ</sequence>
<evidence type="ECO:0008006" key="7">
    <source>
        <dbReference type="Google" id="ProtNLM"/>
    </source>
</evidence>
<protein>
    <recommendedName>
        <fullName evidence="7">Hydroxymethylglutaryl-CoA synthase</fullName>
    </recommendedName>
</protein>
<dbReference type="NCBIfam" id="TIGR01835">
    <property type="entry name" value="HMG-CoA-S_prok"/>
    <property type="match status" value="1"/>
</dbReference>
<proteinExistence type="inferred from homology"/>
<organism evidence="5 6">
    <name type="scientific">Diploscapter pachys</name>
    <dbReference type="NCBI Taxonomy" id="2018661"/>
    <lineage>
        <taxon>Eukaryota</taxon>
        <taxon>Metazoa</taxon>
        <taxon>Ecdysozoa</taxon>
        <taxon>Nematoda</taxon>
        <taxon>Chromadorea</taxon>
        <taxon>Rhabditida</taxon>
        <taxon>Rhabditina</taxon>
        <taxon>Rhabditomorpha</taxon>
        <taxon>Rhabditoidea</taxon>
        <taxon>Rhabditidae</taxon>
        <taxon>Diploscapter</taxon>
    </lineage>
</organism>
<accession>A0A2A2K9S7</accession>
<evidence type="ECO:0000313" key="5">
    <source>
        <dbReference type="EMBL" id="PAV70660.1"/>
    </source>
</evidence>
<dbReference type="Proteomes" id="UP000218231">
    <property type="component" value="Unassembled WGS sequence"/>
</dbReference>
<dbReference type="InterPro" id="IPR029045">
    <property type="entry name" value="ClpP/crotonase-like_dom_sf"/>
</dbReference>
<dbReference type="CDD" id="cd06558">
    <property type="entry name" value="crotonase-like"/>
    <property type="match status" value="1"/>
</dbReference>
<dbReference type="InterPro" id="IPR013746">
    <property type="entry name" value="HMG_CoA_synt_C_dom"/>
</dbReference>
<dbReference type="SUPFAM" id="SSF52096">
    <property type="entry name" value="ClpP/crotonase"/>
    <property type="match status" value="1"/>
</dbReference>
<dbReference type="InterPro" id="IPR001753">
    <property type="entry name" value="Enoyl-CoA_hydra/iso"/>
</dbReference>
<feature type="domain" description="Hydroxymethylglutaryl-coenzyme A synthase N-terminal" evidence="3">
    <location>
        <begin position="3"/>
        <end position="163"/>
    </location>
</feature>
<dbReference type="STRING" id="2018661.A0A2A2K9S7"/>
<evidence type="ECO:0000256" key="1">
    <source>
        <dbReference type="ARBA" id="ARBA00005254"/>
    </source>
</evidence>
<dbReference type="GO" id="GO:0010142">
    <property type="term" value="P:farnesyl diphosphate biosynthetic process, mevalonate pathway"/>
    <property type="evidence" value="ECO:0007669"/>
    <property type="project" value="InterPro"/>
</dbReference>
<comment type="similarity">
    <text evidence="1">Belongs to the enoyl-CoA hydratase/isomerase family.</text>
</comment>
<evidence type="ECO:0000256" key="2">
    <source>
        <dbReference type="ARBA" id="ARBA00007061"/>
    </source>
</evidence>
<dbReference type="GO" id="GO:0008300">
    <property type="term" value="P:isoprenoid catabolic process"/>
    <property type="evidence" value="ECO:0007669"/>
    <property type="project" value="TreeGrafter"/>
</dbReference>
<dbReference type="PANTHER" id="PTHR42964:SF1">
    <property type="entry name" value="POLYKETIDE BIOSYNTHESIS ENOYL-COA HYDRATASE PKSH-RELATED"/>
    <property type="match status" value="1"/>
</dbReference>
<evidence type="ECO:0000313" key="6">
    <source>
        <dbReference type="Proteomes" id="UP000218231"/>
    </source>
</evidence>
<dbReference type="Pfam" id="PF08540">
    <property type="entry name" value="HMG_CoA_synt_C"/>
    <property type="match status" value="2"/>
</dbReference>
<dbReference type="InterPro" id="IPR013528">
    <property type="entry name" value="HMG_CoA_synth_N"/>
</dbReference>
<dbReference type="CDD" id="cd00827">
    <property type="entry name" value="init_cond_enzymes"/>
    <property type="match status" value="1"/>
</dbReference>
<dbReference type="Gene3D" id="1.10.12.10">
    <property type="entry name" value="Lyase 2-enoyl-coa Hydratase, Chain A, domain 2"/>
    <property type="match status" value="1"/>
</dbReference>
<dbReference type="EMBL" id="LIAE01009235">
    <property type="protein sequence ID" value="PAV70660.1"/>
    <property type="molecule type" value="Genomic_DNA"/>
</dbReference>
<dbReference type="GO" id="GO:0004421">
    <property type="term" value="F:hydroxymethylglutaryl-CoA synthase activity"/>
    <property type="evidence" value="ECO:0007669"/>
    <property type="project" value="InterPro"/>
</dbReference>
<reference evidence="5 6" key="1">
    <citation type="journal article" date="2017" name="Curr. Biol.">
        <title>Genome architecture and evolution of a unichromosomal asexual nematode.</title>
        <authorList>
            <person name="Fradin H."/>
            <person name="Zegar C."/>
            <person name="Gutwein M."/>
            <person name="Lucas J."/>
            <person name="Kovtun M."/>
            <person name="Corcoran D."/>
            <person name="Baugh L.R."/>
            <person name="Kiontke K."/>
            <person name="Gunsalus K."/>
            <person name="Fitch D.H."/>
            <person name="Piano F."/>
        </authorList>
    </citation>
    <scope>NUCLEOTIDE SEQUENCE [LARGE SCALE GENOMIC DNA]</scope>
    <source>
        <strain evidence="5">PF1309</strain>
    </source>
</reference>
<feature type="domain" description="Hydroxymethylglutaryl-coenzyme A synthase C-terminal" evidence="4">
    <location>
        <begin position="178"/>
        <end position="246"/>
    </location>
</feature>
<dbReference type="InterPro" id="IPR051683">
    <property type="entry name" value="Enoyl-CoA_Hydratase/Isomerase"/>
</dbReference>
<dbReference type="PANTHER" id="PTHR42964">
    <property type="entry name" value="ENOYL-COA HYDRATASE"/>
    <property type="match status" value="1"/>
</dbReference>
<dbReference type="Gene3D" id="3.90.226.10">
    <property type="entry name" value="2-enoyl-CoA Hydratase, Chain A, domain 1"/>
    <property type="match status" value="1"/>
</dbReference>
<dbReference type="OrthoDB" id="448450at2759"/>
<evidence type="ECO:0000259" key="4">
    <source>
        <dbReference type="Pfam" id="PF08540"/>
    </source>
</evidence>
<dbReference type="Gene3D" id="3.40.47.10">
    <property type="match status" value="2"/>
</dbReference>
<dbReference type="Pfam" id="PF01154">
    <property type="entry name" value="HMG_CoA_synt_N"/>
    <property type="match status" value="1"/>
</dbReference>
<name>A0A2A2K9S7_9BILA</name>
<dbReference type="InterPro" id="IPR014748">
    <property type="entry name" value="Enoyl-CoA_hydra_C"/>
</dbReference>
<dbReference type="InterPro" id="IPR011554">
    <property type="entry name" value="HMG_CoA_synthase_prok"/>
</dbReference>
<dbReference type="SUPFAM" id="SSF53901">
    <property type="entry name" value="Thiolase-like"/>
    <property type="match status" value="2"/>
</dbReference>
<dbReference type="AlphaFoldDB" id="A0A2A2K9S7"/>
<dbReference type="Pfam" id="PF00378">
    <property type="entry name" value="ECH_1"/>
    <property type="match status" value="1"/>
</dbReference>
<gene>
    <name evidence="5" type="ORF">WR25_20612</name>
</gene>
<feature type="domain" description="Hydroxymethylglutaryl-coenzyme A synthase C-terminal" evidence="4">
    <location>
        <begin position="254"/>
        <end position="341"/>
    </location>
</feature>
<comment type="caution">
    <text evidence="5">The sequence shown here is derived from an EMBL/GenBank/DDBJ whole genome shotgun (WGS) entry which is preliminary data.</text>
</comment>